<dbReference type="EMBL" id="JAFEUM010000001">
    <property type="protein sequence ID" value="MBM7035031.1"/>
    <property type="molecule type" value="Genomic_DNA"/>
</dbReference>
<protein>
    <submittedName>
        <fullName evidence="1">Uncharacterized protein</fullName>
    </submittedName>
</protein>
<gene>
    <name evidence="1" type="ORF">JQC93_01325</name>
</gene>
<dbReference type="Proteomes" id="UP000809621">
    <property type="component" value="Unassembled WGS sequence"/>
</dbReference>
<proteinExistence type="predicted"/>
<dbReference type="RefSeq" id="WP_205156670.1">
    <property type="nucleotide sequence ID" value="NZ_JAFEUM010000001.1"/>
</dbReference>
<accession>A0ABS2HEI0</accession>
<comment type="caution">
    <text evidence="1">The sequence shown here is derived from an EMBL/GenBank/DDBJ whole genome shotgun (WGS) entry which is preliminary data.</text>
</comment>
<sequence length="114" mass="12647">MTSISDQLFRSLGTHALKELSMSSNSIALVVAPWSDLENEATAVFDDVQVEYFDTIFDSTADSTDLALPWDIIRFDVSDRGNDRWQFGLCCSDVHLGFSANAPKITFVKPSSHL</sequence>
<name>A0ABS2HEI0_9VIBR</name>
<organism evidence="1 2">
    <name type="scientific">Vibrio ulleungensis</name>
    <dbReference type="NCBI Taxonomy" id="2807619"/>
    <lineage>
        <taxon>Bacteria</taxon>
        <taxon>Pseudomonadati</taxon>
        <taxon>Pseudomonadota</taxon>
        <taxon>Gammaproteobacteria</taxon>
        <taxon>Vibrionales</taxon>
        <taxon>Vibrionaceae</taxon>
        <taxon>Vibrio</taxon>
    </lineage>
</organism>
<evidence type="ECO:0000313" key="1">
    <source>
        <dbReference type="EMBL" id="MBM7035031.1"/>
    </source>
</evidence>
<evidence type="ECO:0000313" key="2">
    <source>
        <dbReference type="Proteomes" id="UP000809621"/>
    </source>
</evidence>
<reference evidence="1 2" key="1">
    <citation type="submission" date="2021-02" db="EMBL/GenBank/DDBJ databases">
        <authorList>
            <person name="Park J.-S."/>
        </authorList>
    </citation>
    <scope>NUCLEOTIDE SEQUENCE [LARGE SCALE GENOMIC DNA]</scope>
    <source>
        <strain evidence="1 2">188UL20-2</strain>
    </source>
</reference>
<keyword evidence="2" id="KW-1185">Reference proteome</keyword>